<evidence type="ECO:0000313" key="6">
    <source>
        <dbReference type="EMBL" id="ESZ92560.1"/>
    </source>
</evidence>
<dbReference type="GO" id="GO:0003735">
    <property type="term" value="F:structural constituent of ribosome"/>
    <property type="evidence" value="ECO:0007669"/>
    <property type="project" value="InterPro"/>
</dbReference>
<accession>W9CDB5</accession>
<dbReference type="GO" id="GO:1990904">
    <property type="term" value="C:ribonucleoprotein complex"/>
    <property type="evidence" value="ECO:0007669"/>
    <property type="project" value="UniProtKB-KW"/>
</dbReference>
<dbReference type="PROSITE" id="PS01108">
    <property type="entry name" value="RIBOSOMAL_L24"/>
    <property type="match status" value="1"/>
</dbReference>
<evidence type="ECO:0000256" key="2">
    <source>
        <dbReference type="ARBA" id="ARBA00022980"/>
    </source>
</evidence>
<dbReference type="InterPro" id="IPR005824">
    <property type="entry name" value="KOW"/>
</dbReference>
<dbReference type="InterPro" id="IPR005825">
    <property type="entry name" value="Ribosomal_uL24_CS"/>
</dbReference>
<dbReference type="InterPro" id="IPR003256">
    <property type="entry name" value="Ribosomal_uL24"/>
</dbReference>
<dbReference type="SMART" id="SM00739">
    <property type="entry name" value="KOW"/>
    <property type="match status" value="1"/>
</dbReference>
<evidence type="ECO:0000256" key="4">
    <source>
        <dbReference type="SAM" id="MobiDB-lite"/>
    </source>
</evidence>
<comment type="caution">
    <text evidence="6">The sequence shown here is derived from an EMBL/GenBank/DDBJ whole genome shotgun (WGS) entry which is preliminary data.</text>
</comment>
<dbReference type="CDD" id="cd06089">
    <property type="entry name" value="KOW_RPL26"/>
    <property type="match status" value="1"/>
</dbReference>
<proteinExistence type="inferred from homology"/>
<dbReference type="InterPro" id="IPR008991">
    <property type="entry name" value="Translation_prot_SH3-like_sf"/>
</dbReference>
<reference evidence="6 7" key="1">
    <citation type="journal article" date="2014" name="Genome Announc.">
        <title>Draft genome sequence of Sclerotinia borealis, a psychrophilic plant pathogenic fungus.</title>
        <authorList>
            <person name="Mardanov A.V."/>
            <person name="Beletsky A.V."/>
            <person name="Kadnikov V.V."/>
            <person name="Ignatov A.N."/>
            <person name="Ravin N.V."/>
        </authorList>
    </citation>
    <scope>NUCLEOTIDE SEQUENCE [LARGE SCALE GENOMIC DNA]</scope>
    <source>
        <strain evidence="7">F-4157</strain>
    </source>
</reference>
<keyword evidence="2" id="KW-0689">Ribosomal protein</keyword>
<keyword evidence="7" id="KW-1185">Reference proteome</keyword>
<dbReference type="HOGENOM" id="CLU_041333_0_0_1"/>
<evidence type="ECO:0000259" key="5">
    <source>
        <dbReference type="SMART" id="SM00739"/>
    </source>
</evidence>
<dbReference type="Gene3D" id="2.30.30.30">
    <property type="match status" value="1"/>
</dbReference>
<dbReference type="SUPFAM" id="SSF50104">
    <property type="entry name" value="Translation proteins SH3-like domain"/>
    <property type="match status" value="1"/>
</dbReference>
<evidence type="ECO:0000256" key="1">
    <source>
        <dbReference type="ARBA" id="ARBA00010618"/>
    </source>
</evidence>
<dbReference type="GO" id="GO:0003723">
    <property type="term" value="F:RNA binding"/>
    <property type="evidence" value="ECO:0007669"/>
    <property type="project" value="InterPro"/>
</dbReference>
<evidence type="ECO:0000313" key="7">
    <source>
        <dbReference type="Proteomes" id="UP000019487"/>
    </source>
</evidence>
<organism evidence="6 7">
    <name type="scientific">Sclerotinia borealis (strain F-4128)</name>
    <dbReference type="NCBI Taxonomy" id="1432307"/>
    <lineage>
        <taxon>Eukaryota</taxon>
        <taxon>Fungi</taxon>
        <taxon>Dikarya</taxon>
        <taxon>Ascomycota</taxon>
        <taxon>Pezizomycotina</taxon>
        <taxon>Leotiomycetes</taxon>
        <taxon>Helotiales</taxon>
        <taxon>Sclerotiniaceae</taxon>
        <taxon>Sclerotinia</taxon>
    </lineage>
</organism>
<sequence>MQKVIQRTVLAEKQAVRRLARRHRKNELELFAVRQDRLKQVGLENLRREKLNKVVRKEDWELKDLAPKRDVGSRAETYGSINAEFMDLAIPRRKDVLEILDIWGGNKHLNIREGDRVVVISGRDRGKIGKIEKLDKQRAEVTCEGLNMIDIAIPDWMIADSDQDRRPVRSVPQGISLKDVKLVFPYTDAKTGLTRDVIAKKLAHHNMFRDRHAQTVKWQRIIPGVGDRPNIIVPWPKSEPRVHTDNDCDTLRMEVEEISFVPTLLTPPMPGSVIDELRNKYSVYRKRHDPEYVEKKLEEDRQEAASKRTIESMRTPLNEINRRERKVRRTMGRGSLDRGMLLRIGQVISRRNGTVMRQVGISTPGGPGGPGTKKAGEVKATSPPATPHTEPIPVVA</sequence>
<feature type="domain" description="KOW" evidence="5">
    <location>
        <begin position="110"/>
        <end position="137"/>
    </location>
</feature>
<dbReference type="PANTHER" id="PTHR12903">
    <property type="entry name" value="MITOCHONDRIAL RIBOSOMAL PROTEIN L24"/>
    <property type="match status" value="1"/>
</dbReference>
<evidence type="ECO:0000256" key="3">
    <source>
        <dbReference type="ARBA" id="ARBA00023274"/>
    </source>
</evidence>
<keyword evidence="3" id="KW-0687">Ribonucleoprotein</keyword>
<protein>
    <recommendedName>
        <fullName evidence="5">KOW domain-containing protein</fullName>
    </recommendedName>
</protein>
<feature type="region of interest" description="Disordered" evidence="4">
    <location>
        <begin position="358"/>
        <end position="396"/>
    </location>
</feature>
<dbReference type="AlphaFoldDB" id="W9CDB5"/>
<dbReference type="GO" id="GO:0006412">
    <property type="term" value="P:translation"/>
    <property type="evidence" value="ECO:0007669"/>
    <property type="project" value="InterPro"/>
</dbReference>
<dbReference type="OrthoDB" id="359154at2759"/>
<dbReference type="GO" id="GO:0005840">
    <property type="term" value="C:ribosome"/>
    <property type="evidence" value="ECO:0007669"/>
    <property type="project" value="UniProtKB-KW"/>
</dbReference>
<dbReference type="Proteomes" id="UP000019487">
    <property type="component" value="Unassembled WGS sequence"/>
</dbReference>
<gene>
    <name evidence="6" type="ORF">SBOR_7045</name>
</gene>
<dbReference type="Pfam" id="PF22682">
    <property type="entry name" value="Ribosomal_uL24m-like"/>
    <property type="match status" value="1"/>
</dbReference>
<dbReference type="InterPro" id="IPR041988">
    <property type="entry name" value="Ribosomal_uL24_KOW"/>
</dbReference>
<name>W9CDB5_SCLBF</name>
<dbReference type="InterPro" id="IPR014722">
    <property type="entry name" value="Rib_uL2_dom2"/>
</dbReference>
<comment type="similarity">
    <text evidence="1">Belongs to the universal ribosomal protein uL24 family.</text>
</comment>
<dbReference type="EMBL" id="AYSA01000378">
    <property type="protein sequence ID" value="ESZ92560.1"/>
    <property type="molecule type" value="Genomic_DNA"/>
</dbReference>
<dbReference type="STRING" id="1432307.W9CDB5"/>